<dbReference type="GO" id="GO:0008380">
    <property type="term" value="P:RNA splicing"/>
    <property type="evidence" value="ECO:0007669"/>
    <property type="project" value="UniProtKB-KW"/>
</dbReference>
<keyword evidence="6 9" id="KW-0508">mRNA splicing</keyword>
<dbReference type="InterPro" id="IPR001163">
    <property type="entry name" value="Sm_dom_euk/arc"/>
</dbReference>
<keyword evidence="8 9" id="KW-0687">Ribonucleoprotein</keyword>
<gene>
    <name evidence="11" type="primary">snrpD2</name>
    <name evidence="11" type="ORF">CMESO_314</name>
</gene>
<feature type="domain" description="Sm" evidence="10">
    <location>
        <begin position="8"/>
        <end position="85"/>
    </location>
</feature>
<evidence type="ECO:0000313" key="11">
    <source>
        <dbReference type="EMBL" id="AFP65482.1"/>
    </source>
</evidence>
<organism evidence="11 12">
    <name type="scientific">Chroomonas mesostigmatica CCMP1168</name>
    <dbReference type="NCBI Taxonomy" id="1195612"/>
    <lineage>
        <taxon>Eukaryota</taxon>
        <taxon>Cryptophyceae</taxon>
        <taxon>Pyrenomonadales</taxon>
        <taxon>Chroomonadaceae</taxon>
        <taxon>Chroomonas</taxon>
    </lineage>
</organism>
<dbReference type="EMBL" id="CP003681">
    <property type="protein sequence ID" value="AFP65482.1"/>
    <property type="molecule type" value="Genomic_DNA"/>
</dbReference>
<evidence type="ECO:0000259" key="10">
    <source>
        <dbReference type="PROSITE" id="PS52002"/>
    </source>
</evidence>
<comment type="subcellular location">
    <subcellularLocation>
        <location evidence="2">Cytoplasm</location>
        <location evidence="2">Cytosol</location>
    </subcellularLocation>
    <subcellularLocation>
        <location evidence="1 9">Nucleus</location>
    </subcellularLocation>
</comment>
<accession>J7G1X7</accession>
<keyword evidence="7 9" id="KW-0539">Nucleus</keyword>
<dbReference type="GO" id="GO:0030532">
    <property type="term" value="C:small nuclear ribonucleoprotein complex"/>
    <property type="evidence" value="ECO:0007669"/>
    <property type="project" value="InterPro"/>
</dbReference>
<dbReference type="GO" id="GO:0005829">
    <property type="term" value="C:cytosol"/>
    <property type="evidence" value="ECO:0007669"/>
    <property type="project" value="UniProtKB-SubCell"/>
</dbReference>
<keyword evidence="4" id="KW-0963">Cytoplasm</keyword>
<dbReference type="GO" id="GO:0003723">
    <property type="term" value="F:RNA binding"/>
    <property type="evidence" value="ECO:0007669"/>
    <property type="project" value="InterPro"/>
</dbReference>
<dbReference type="Pfam" id="PF01423">
    <property type="entry name" value="LSM"/>
    <property type="match status" value="1"/>
</dbReference>
<dbReference type="InterPro" id="IPR010920">
    <property type="entry name" value="LSM_dom_sf"/>
</dbReference>
<keyword evidence="11" id="KW-0542">Nucleomorph</keyword>
<evidence type="ECO:0000256" key="9">
    <source>
        <dbReference type="RuleBase" id="RU365051"/>
    </source>
</evidence>
<evidence type="ECO:0000256" key="8">
    <source>
        <dbReference type="ARBA" id="ARBA00023274"/>
    </source>
</evidence>
<geneLocation type="nucleomorph" evidence="11"/>
<dbReference type="PANTHER" id="PTHR12777">
    <property type="entry name" value="SMALL NUCLEAR RIBONUCLEOPROTEIN SM D2"/>
    <property type="match status" value="1"/>
</dbReference>
<dbReference type="Gene3D" id="2.30.30.100">
    <property type="match status" value="1"/>
</dbReference>
<keyword evidence="5 9" id="KW-0507">mRNA processing</keyword>
<comment type="similarity">
    <text evidence="3 9">Belongs to the snRNP core protein family.</text>
</comment>
<dbReference type="InterPro" id="IPR047575">
    <property type="entry name" value="Sm"/>
</dbReference>
<evidence type="ECO:0000256" key="7">
    <source>
        <dbReference type="ARBA" id="ARBA00023242"/>
    </source>
</evidence>
<dbReference type="InterPro" id="IPR027248">
    <property type="entry name" value="Sm_D2"/>
</dbReference>
<dbReference type="PROSITE" id="PS52002">
    <property type="entry name" value="SM"/>
    <property type="match status" value="1"/>
</dbReference>
<protein>
    <recommendedName>
        <fullName evidence="9">Small nuclear ribonucleoprotein Sm D2</fullName>
        <shortName evidence="9">Sm-D2</shortName>
    </recommendedName>
    <alternativeName>
        <fullName evidence="9">snRNP core protein D2</fullName>
    </alternativeName>
</protein>
<dbReference type="GO" id="GO:0006397">
    <property type="term" value="P:mRNA processing"/>
    <property type="evidence" value="ECO:0007669"/>
    <property type="project" value="UniProtKB-KW"/>
</dbReference>
<evidence type="ECO:0000256" key="5">
    <source>
        <dbReference type="ARBA" id="ARBA00022664"/>
    </source>
</evidence>
<evidence type="ECO:0000313" key="12">
    <source>
        <dbReference type="Proteomes" id="UP000243348"/>
    </source>
</evidence>
<name>J7G1X7_9CRYP</name>
<dbReference type="Proteomes" id="UP000243348">
    <property type="component" value="Nucleomorph 2"/>
</dbReference>
<evidence type="ECO:0000256" key="6">
    <source>
        <dbReference type="ARBA" id="ARBA00023187"/>
    </source>
</evidence>
<evidence type="ECO:0000256" key="3">
    <source>
        <dbReference type="ARBA" id="ARBA00008146"/>
    </source>
</evidence>
<evidence type="ECO:0000256" key="1">
    <source>
        <dbReference type="ARBA" id="ARBA00004123"/>
    </source>
</evidence>
<dbReference type="AlphaFoldDB" id="J7G1X7"/>
<dbReference type="SUPFAM" id="SSF50182">
    <property type="entry name" value="Sm-like ribonucleoproteins"/>
    <property type="match status" value="1"/>
</dbReference>
<dbReference type="SMART" id="SM00651">
    <property type="entry name" value="Sm"/>
    <property type="match status" value="1"/>
</dbReference>
<proteinExistence type="inferred from homology"/>
<evidence type="ECO:0000256" key="2">
    <source>
        <dbReference type="ARBA" id="ARBA00004514"/>
    </source>
</evidence>
<evidence type="ECO:0000256" key="4">
    <source>
        <dbReference type="ARBA" id="ARBA00022490"/>
    </source>
</evidence>
<sequence>MDKNESPLDFFSEIIIGNRPVMIFIRNNKKLLGYIRAFDRHMNLIIDNGKEIWTSKCSKKKVKFHEKFFPKLVLRGDSIILIVRV</sequence>
<reference evidence="11 12" key="1">
    <citation type="journal article" date="2012" name="Genome Biol. Evol.">
        <title>Nucleomorph genome sequence of the cryptophyte alga Chroomonas mesostigmatica CCMP1168 reveals lineage-specific gene loss and genome complexity.</title>
        <authorList>
            <person name="Moore C.E."/>
            <person name="Curtis B."/>
            <person name="Mills T."/>
            <person name="Tanifuji G."/>
            <person name="Archibald J.M."/>
        </authorList>
    </citation>
    <scope>NUCLEOTIDE SEQUENCE [LARGE SCALE GENOMIC DNA]</scope>
    <source>
        <strain evidence="11 12">CCMP1168</strain>
    </source>
</reference>